<proteinExistence type="inferred from homology"/>
<dbReference type="Pfam" id="PF04542">
    <property type="entry name" value="Sigma70_r2"/>
    <property type="match status" value="1"/>
</dbReference>
<dbReference type="CDD" id="cd06171">
    <property type="entry name" value="Sigma70_r4"/>
    <property type="match status" value="1"/>
</dbReference>
<keyword evidence="8" id="KW-1185">Reference proteome</keyword>
<evidence type="ECO:0000259" key="5">
    <source>
        <dbReference type="Pfam" id="PF04542"/>
    </source>
</evidence>
<reference evidence="7" key="1">
    <citation type="submission" date="2022-05" db="EMBL/GenBank/DDBJ databases">
        <authorList>
            <person name="Park J.-S."/>
        </authorList>
    </citation>
    <scope>NUCLEOTIDE SEQUENCE</scope>
    <source>
        <strain evidence="7">2012CJ34-3</strain>
    </source>
</reference>
<dbReference type="InterPro" id="IPR036388">
    <property type="entry name" value="WH-like_DNA-bd_sf"/>
</dbReference>
<keyword evidence="4" id="KW-0804">Transcription</keyword>
<name>A0ABT0Q9I1_9FLAO</name>
<dbReference type="NCBIfam" id="TIGR02937">
    <property type="entry name" value="sigma70-ECF"/>
    <property type="match status" value="1"/>
</dbReference>
<dbReference type="InterPro" id="IPR007627">
    <property type="entry name" value="RNA_pol_sigma70_r2"/>
</dbReference>
<dbReference type="SUPFAM" id="SSF88659">
    <property type="entry name" value="Sigma3 and sigma4 domains of RNA polymerase sigma factors"/>
    <property type="match status" value="1"/>
</dbReference>
<organism evidence="7 8">
    <name type="scientific">Jejuia spongiicola</name>
    <dbReference type="NCBI Taxonomy" id="2942207"/>
    <lineage>
        <taxon>Bacteria</taxon>
        <taxon>Pseudomonadati</taxon>
        <taxon>Bacteroidota</taxon>
        <taxon>Flavobacteriia</taxon>
        <taxon>Flavobacteriales</taxon>
        <taxon>Flavobacteriaceae</taxon>
        <taxon>Jejuia</taxon>
    </lineage>
</organism>
<feature type="domain" description="RNA polymerase sigma-70 region 2" evidence="5">
    <location>
        <begin position="23"/>
        <end position="89"/>
    </location>
</feature>
<comment type="similarity">
    <text evidence="1">Belongs to the sigma-70 factor family. ECF subfamily.</text>
</comment>
<dbReference type="EMBL" id="JAMFLZ010000001">
    <property type="protein sequence ID" value="MCL6293593.1"/>
    <property type="molecule type" value="Genomic_DNA"/>
</dbReference>
<dbReference type="Proteomes" id="UP001165381">
    <property type="component" value="Unassembled WGS sequence"/>
</dbReference>
<evidence type="ECO:0000256" key="4">
    <source>
        <dbReference type="ARBA" id="ARBA00023163"/>
    </source>
</evidence>
<dbReference type="RefSeq" id="WP_249971729.1">
    <property type="nucleotide sequence ID" value="NZ_JAMFLZ010000001.1"/>
</dbReference>
<dbReference type="InterPro" id="IPR013325">
    <property type="entry name" value="RNA_pol_sigma_r2"/>
</dbReference>
<evidence type="ECO:0000313" key="8">
    <source>
        <dbReference type="Proteomes" id="UP001165381"/>
    </source>
</evidence>
<feature type="domain" description="RNA polymerase sigma factor 70 region 4 type 2" evidence="6">
    <location>
        <begin position="119"/>
        <end position="169"/>
    </location>
</feature>
<sequence>MSKKISVLIKKCIKGDQKAQMHLYDSYCEAMFYIACRYLKNEDEAKDAMQEGFLKAFFKLSTYKDDLSFGAWLKKIIINQCIDVLKKKKLETVSIESQTFEIIDNETSWEFDSRLSKVIIENTINTLPEKYKLVLQLYLIEGYDHSEISEILNIPIKTSRTHLSRGKMLLRNFLKKQNYEARY</sequence>
<accession>A0ABT0Q9I1</accession>
<keyword evidence="3" id="KW-0731">Sigma factor</keyword>
<dbReference type="Gene3D" id="1.10.1740.10">
    <property type="match status" value="1"/>
</dbReference>
<evidence type="ECO:0000256" key="1">
    <source>
        <dbReference type="ARBA" id="ARBA00010641"/>
    </source>
</evidence>
<evidence type="ECO:0000259" key="6">
    <source>
        <dbReference type="Pfam" id="PF08281"/>
    </source>
</evidence>
<protein>
    <submittedName>
        <fullName evidence="7">RNA polymerase sigma factor</fullName>
    </submittedName>
</protein>
<dbReference type="Gene3D" id="1.10.10.10">
    <property type="entry name" value="Winged helix-like DNA-binding domain superfamily/Winged helix DNA-binding domain"/>
    <property type="match status" value="1"/>
</dbReference>
<evidence type="ECO:0000256" key="2">
    <source>
        <dbReference type="ARBA" id="ARBA00023015"/>
    </source>
</evidence>
<keyword evidence="2" id="KW-0805">Transcription regulation</keyword>
<dbReference type="PANTHER" id="PTHR43133">
    <property type="entry name" value="RNA POLYMERASE ECF-TYPE SIGMA FACTO"/>
    <property type="match status" value="1"/>
</dbReference>
<dbReference type="InterPro" id="IPR014284">
    <property type="entry name" value="RNA_pol_sigma-70_dom"/>
</dbReference>
<dbReference type="Pfam" id="PF08281">
    <property type="entry name" value="Sigma70_r4_2"/>
    <property type="match status" value="1"/>
</dbReference>
<dbReference type="PANTHER" id="PTHR43133:SF51">
    <property type="entry name" value="RNA POLYMERASE SIGMA FACTOR"/>
    <property type="match status" value="1"/>
</dbReference>
<evidence type="ECO:0000313" key="7">
    <source>
        <dbReference type="EMBL" id="MCL6293593.1"/>
    </source>
</evidence>
<dbReference type="SUPFAM" id="SSF88946">
    <property type="entry name" value="Sigma2 domain of RNA polymerase sigma factors"/>
    <property type="match status" value="1"/>
</dbReference>
<comment type="caution">
    <text evidence="7">The sequence shown here is derived from an EMBL/GenBank/DDBJ whole genome shotgun (WGS) entry which is preliminary data.</text>
</comment>
<gene>
    <name evidence="7" type="ORF">M3P09_01230</name>
</gene>
<dbReference type="InterPro" id="IPR039425">
    <property type="entry name" value="RNA_pol_sigma-70-like"/>
</dbReference>
<dbReference type="InterPro" id="IPR013324">
    <property type="entry name" value="RNA_pol_sigma_r3/r4-like"/>
</dbReference>
<evidence type="ECO:0000256" key="3">
    <source>
        <dbReference type="ARBA" id="ARBA00023082"/>
    </source>
</evidence>
<dbReference type="InterPro" id="IPR013249">
    <property type="entry name" value="RNA_pol_sigma70_r4_t2"/>
</dbReference>